<dbReference type="SUPFAM" id="SSF52266">
    <property type="entry name" value="SGNH hydrolase"/>
    <property type="match status" value="1"/>
</dbReference>
<feature type="region of interest" description="Disordered" evidence="7">
    <location>
        <begin position="109"/>
        <end position="138"/>
    </location>
</feature>
<dbReference type="Gene3D" id="3.40.50.1110">
    <property type="entry name" value="SGNH hydrolase"/>
    <property type="match status" value="1"/>
</dbReference>
<keyword evidence="3" id="KW-0233">DNA recombination</keyword>
<dbReference type="CDD" id="cd00229">
    <property type="entry name" value="SGNH_hydrolase"/>
    <property type="match status" value="1"/>
</dbReference>
<dbReference type="Proteomes" id="UP001142489">
    <property type="component" value="Unassembled WGS sequence"/>
</dbReference>
<dbReference type="AlphaFoldDB" id="A0A9Q0XR86"/>
<feature type="region of interest" description="Disordered" evidence="7">
    <location>
        <begin position="1"/>
        <end position="37"/>
    </location>
</feature>
<proteinExistence type="predicted"/>
<reference evidence="9" key="1">
    <citation type="journal article" date="2023" name="DNA Res.">
        <title>Chromosome-level genome assembly of Phrynocephalus forsythii using third-generation DNA sequencing and Hi-C analysis.</title>
        <authorList>
            <person name="Qi Y."/>
            <person name="Zhao W."/>
            <person name="Zhao Y."/>
            <person name="Niu C."/>
            <person name="Cao S."/>
            <person name="Zhang Y."/>
        </authorList>
    </citation>
    <scope>NUCLEOTIDE SEQUENCE</scope>
    <source>
        <tissue evidence="9">Muscle</tissue>
    </source>
</reference>
<dbReference type="Pfam" id="PF13472">
    <property type="entry name" value="Lipase_GDSL_2"/>
    <property type="match status" value="1"/>
</dbReference>
<dbReference type="InterPro" id="IPR013830">
    <property type="entry name" value="SGNH_hydro"/>
</dbReference>
<dbReference type="Gene3D" id="1.10.150.130">
    <property type="match status" value="1"/>
</dbReference>
<dbReference type="GO" id="GO:0006310">
    <property type="term" value="P:DNA recombination"/>
    <property type="evidence" value="ECO:0007669"/>
    <property type="project" value="UniProtKB-KW"/>
</dbReference>
<evidence type="ECO:0000256" key="7">
    <source>
        <dbReference type="SAM" id="MobiDB-lite"/>
    </source>
</evidence>
<comment type="catalytic activity">
    <reaction evidence="5">
        <text>1-O-hexadecyl-2-acetyl-sn-glycero-3-phosphate + H2O = 1-O-hexadecyl-sn-glycero-3-phosphate + acetate + H(+)</text>
        <dbReference type="Rhea" id="RHEA:41704"/>
        <dbReference type="ChEBI" id="CHEBI:15377"/>
        <dbReference type="ChEBI" id="CHEBI:15378"/>
        <dbReference type="ChEBI" id="CHEBI:30089"/>
        <dbReference type="ChEBI" id="CHEBI:77580"/>
        <dbReference type="ChEBI" id="CHEBI:78385"/>
    </reaction>
    <physiologicalReaction direction="left-to-right" evidence="5">
        <dbReference type="Rhea" id="RHEA:41705"/>
    </physiologicalReaction>
</comment>
<evidence type="ECO:0000256" key="1">
    <source>
        <dbReference type="ARBA" id="ARBA00013201"/>
    </source>
</evidence>
<dbReference type="InterPro" id="IPR010998">
    <property type="entry name" value="Integrase_recombinase_N"/>
</dbReference>
<dbReference type="EMBL" id="JAPFRF010000008">
    <property type="protein sequence ID" value="KAJ7324885.1"/>
    <property type="molecule type" value="Genomic_DNA"/>
</dbReference>
<feature type="domain" description="SGNH hydrolase-type esterase" evidence="8">
    <location>
        <begin position="409"/>
        <end position="573"/>
    </location>
</feature>
<comment type="catalytic activity">
    <reaction evidence="4">
        <text>1-O-hexadecyl-2-acetyl-sn-glycero-3-phosphocholine + H2O = 1-O-hexadecyl-sn-glycero-3-phosphocholine + acetate + H(+)</text>
        <dbReference type="Rhea" id="RHEA:40479"/>
        <dbReference type="ChEBI" id="CHEBI:15377"/>
        <dbReference type="ChEBI" id="CHEBI:15378"/>
        <dbReference type="ChEBI" id="CHEBI:30089"/>
        <dbReference type="ChEBI" id="CHEBI:44811"/>
        <dbReference type="ChEBI" id="CHEBI:64496"/>
    </reaction>
    <physiologicalReaction direction="left-to-right" evidence="4">
        <dbReference type="Rhea" id="RHEA:40480"/>
    </physiologicalReaction>
</comment>
<dbReference type="Gene3D" id="1.10.443.10">
    <property type="entry name" value="Intergrase catalytic core"/>
    <property type="match status" value="1"/>
</dbReference>
<dbReference type="PANTHER" id="PTHR34605">
    <property type="entry name" value="PHAGE_INTEGRASE DOMAIN-CONTAINING PROTEIN"/>
    <property type="match status" value="1"/>
</dbReference>
<feature type="compositionally biased region" description="Low complexity" evidence="7">
    <location>
        <begin position="1"/>
        <end position="15"/>
    </location>
</feature>
<dbReference type="InterPro" id="IPR052925">
    <property type="entry name" value="Phage_Integrase-like_Recomb"/>
</dbReference>
<dbReference type="InterPro" id="IPR011010">
    <property type="entry name" value="DNA_brk_join_enz"/>
</dbReference>
<evidence type="ECO:0000313" key="9">
    <source>
        <dbReference type="EMBL" id="KAJ7324885.1"/>
    </source>
</evidence>
<evidence type="ECO:0000256" key="6">
    <source>
        <dbReference type="ARBA" id="ARBA00048078"/>
    </source>
</evidence>
<evidence type="ECO:0000256" key="4">
    <source>
        <dbReference type="ARBA" id="ARBA00023721"/>
    </source>
</evidence>
<dbReference type="InterPro" id="IPR013762">
    <property type="entry name" value="Integrase-like_cat_sf"/>
</dbReference>
<evidence type="ECO:0000259" key="8">
    <source>
        <dbReference type="Pfam" id="PF13472"/>
    </source>
</evidence>
<accession>A0A9Q0XR86</accession>
<dbReference type="OrthoDB" id="9909727at2759"/>
<comment type="catalytic activity">
    <reaction evidence="6">
        <text>a 1-O-alkyl-2-acetyl-sn-glycero-3-phosphocholine + H2O = a 1-O-alkyl-sn-glycero-3-phosphocholine + acetate + H(+)</text>
        <dbReference type="Rhea" id="RHEA:17777"/>
        <dbReference type="ChEBI" id="CHEBI:15377"/>
        <dbReference type="ChEBI" id="CHEBI:15378"/>
        <dbReference type="ChEBI" id="CHEBI:30089"/>
        <dbReference type="ChEBI" id="CHEBI:30909"/>
        <dbReference type="ChEBI" id="CHEBI:36707"/>
        <dbReference type="EC" id="3.1.1.47"/>
    </reaction>
    <physiologicalReaction direction="left-to-right" evidence="6">
        <dbReference type="Rhea" id="RHEA:17778"/>
    </physiologicalReaction>
</comment>
<keyword evidence="10" id="KW-1185">Reference proteome</keyword>
<evidence type="ECO:0000313" key="10">
    <source>
        <dbReference type="Proteomes" id="UP001142489"/>
    </source>
</evidence>
<name>A0A9Q0XR86_9SAUR</name>
<dbReference type="GO" id="GO:0003847">
    <property type="term" value="F:1-alkyl-2-acetylglycerophosphocholine esterase activity"/>
    <property type="evidence" value="ECO:0007669"/>
    <property type="project" value="UniProtKB-EC"/>
</dbReference>
<dbReference type="SUPFAM" id="SSF47823">
    <property type="entry name" value="lambda integrase-like, N-terminal domain"/>
    <property type="match status" value="1"/>
</dbReference>
<gene>
    <name evidence="9" type="ORF">JRQ81_017905</name>
</gene>
<dbReference type="InterPro" id="IPR036514">
    <property type="entry name" value="SGNH_hydro_sf"/>
</dbReference>
<organism evidence="9 10">
    <name type="scientific">Phrynocephalus forsythii</name>
    <dbReference type="NCBI Taxonomy" id="171643"/>
    <lineage>
        <taxon>Eukaryota</taxon>
        <taxon>Metazoa</taxon>
        <taxon>Chordata</taxon>
        <taxon>Craniata</taxon>
        <taxon>Vertebrata</taxon>
        <taxon>Euteleostomi</taxon>
        <taxon>Lepidosauria</taxon>
        <taxon>Squamata</taxon>
        <taxon>Bifurcata</taxon>
        <taxon>Unidentata</taxon>
        <taxon>Episquamata</taxon>
        <taxon>Toxicofera</taxon>
        <taxon>Iguania</taxon>
        <taxon>Acrodonta</taxon>
        <taxon>Agamidae</taxon>
        <taxon>Agaminae</taxon>
        <taxon>Phrynocephalus</taxon>
    </lineage>
</organism>
<evidence type="ECO:0000256" key="5">
    <source>
        <dbReference type="ARBA" id="ARBA00035804"/>
    </source>
</evidence>
<dbReference type="GO" id="GO:0003677">
    <property type="term" value="F:DNA binding"/>
    <property type="evidence" value="ECO:0007669"/>
    <property type="project" value="UniProtKB-KW"/>
</dbReference>
<dbReference type="PANTHER" id="PTHR34605:SF3">
    <property type="entry name" value="P CELL-TYPE AGGLUTINATION PROTEIN MAP4-LIKE-RELATED"/>
    <property type="match status" value="1"/>
</dbReference>
<dbReference type="GO" id="GO:0015074">
    <property type="term" value="P:DNA integration"/>
    <property type="evidence" value="ECO:0007669"/>
    <property type="project" value="InterPro"/>
</dbReference>
<dbReference type="SUPFAM" id="SSF56349">
    <property type="entry name" value="DNA breaking-rejoining enzymes"/>
    <property type="match status" value="1"/>
</dbReference>
<dbReference type="EC" id="3.1.1.47" evidence="1"/>
<sequence length="595" mass="64155">MAPKKGQGAGKGKQPAQKRQRPANPVAELPSGEEGEESWPIWLELESRLIALEAAKGVGGAAGSRPSKARKRAQLKEVASNLSARFAVLEGMEAAQLAHAASTATPAALMGPQAAPGHGDGEAASQGDEASGRESSDAALAPEIASTTQGLSQQWPLPIEHLQRFLVHLHRKGLAPASLQGNLAALAFYAKLKGHNDTTGDFRVRGMIAGWSRERGTIADDRFPLTPQLLVRMGAHWPRVCRDASEVSLFRAASLLAFFGALRVSEMVAASWGDKSFRALTVTDVTITTTCLTVRVRRSKTDQQGRGAVLTLGPCSVEAICPVRAMSDYLACRGPVAGYLFQHTDGTPLTKFQFGTLAGKVLQQLGVGSLRFGTHSFRIGAASTAAALGYPRGDIRSCRESRARVVFLGHSYVYWAEKFARRSGWGPNLGLGNSAVVDWRGKRGMRWREFRGAAWAAAQGQPPDILLVHLGGNDLTAQTGKSLILEILRDFAAWKALFPASRIVWSTLIPRQTWQADCDPQKLNRSRRGVNQEVCRAVSREFGAVVGHPEFGVRRTELYRPNGVHLSDAGMELFLRDIQRGLAAELATLDGEPGP</sequence>
<protein>
    <recommendedName>
        <fullName evidence="1">1-alkyl-2-acetylglycerophosphocholine esterase</fullName>
        <ecNumber evidence="1">3.1.1.47</ecNumber>
    </recommendedName>
</protein>
<evidence type="ECO:0000256" key="3">
    <source>
        <dbReference type="ARBA" id="ARBA00023172"/>
    </source>
</evidence>
<comment type="caution">
    <text evidence="9">The sequence shown here is derived from an EMBL/GenBank/DDBJ whole genome shotgun (WGS) entry which is preliminary data.</text>
</comment>
<evidence type="ECO:0000256" key="2">
    <source>
        <dbReference type="ARBA" id="ARBA00023125"/>
    </source>
</evidence>
<keyword evidence="2" id="KW-0238">DNA-binding</keyword>